<feature type="domain" description="Cupin type-1" evidence="12">
    <location>
        <begin position="68"/>
        <end position="219"/>
    </location>
</feature>
<keyword evidence="3 11" id="KW-0052">Apoplast</keyword>
<dbReference type="InterPro" id="IPR019780">
    <property type="entry name" value="Germin_Mn-BS"/>
</dbReference>
<keyword evidence="11" id="KW-0732">Signal</keyword>
<dbReference type="SMART" id="SM00835">
    <property type="entry name" value="Cupin_1"/>
    <property type="match status" value="1"/>
</dbReference>
<keyword evidence="5 8" id="KW-0479">Metal-binding</keyword>
<dbReference type="PRINTS" id="PR00325">
    <property type="entry name" value="GERMIN"/>
</dbReference>
<feature type="binding site" evidence="9">
    <location>
        <position position="165"/>
    </location>
    <ligand>
        <name>Mn(2+)</name>
        <dbReference type="ChEBI" id="CHEBI:29035"/>
    </ligand>
</feature>
<name>A0AAD3T478_NEPGR</name>
<dbReference type="InterPro" id="IPR001929">
    <property type="entry name" value="Germin"/>
</dbReference>
<dbReference type="SUPFAM" id="SSF51182">
    <property type="entry name" value="RmlC-like cupins"/>
    <property type="match status" value="1"/>
</dbReference>
<reference evidence="13" key="1">
    <citation type="submission" date="2023-05" db="EMBL/GenBank/DDBJ databases">
        <title>Nepenthes gracilis genome sequencing.</title>
        <authorList>
            <person name="Fukushima K."/>
        </authorList>
    </citation>
    <scope>NUCLEOTIDE SEQUENCE</scope>
    <source>
        <strain evidence="13">SING2019-196</strain>
    </source>
</reference>
<dbReference type="Pfam" id="PF00190">
    <property type="entry name" value="Cupin_1"/>
    <property type="match status" value="1"/>
</dbReference>
<dbReference type="CDD" id="cd02241">
    <property type="entry name" value="cupin_OxOx"/>
    <property type="match status" value="1"/>
</dbReference>
<feature type="binding site" evidence="9">
    <location>
        <position position="118"/>
    </location>
    <ligand>
        <name>Mn(2+)</name>
        <dbReference type="ChEBI" id="CHEBI:29035"/>
    </ligand>
</feature>
<feature type="binding site" evidence="8">
    <location>
        <position position="123"/>
    </location>
    <ligand>
        <name>oxalate</name>
        <dbReference type="ChEBI" id="CHEBI:30623"/>
    </ligand>
</feature>
<proteinExistence type="inferred from homology"/>
<dbReference type="InterPro" id="IPR011051">
    <property type="entry name" value="RmlC_Cupin_sf"/>
</dbReference>
<dbReference type="AlphaFoldDB" id="A0AAD3T478"/>
<dbReference type="GO" id="GO:0048046">
    <property type="term" value="C:apoplast"/>
    <property type="evidence" value="ECO:0007669"/>
    <property type="project" value="UniProtKB-SubCell"/>
</dbReference>
<protein>
    <recommendedName>
        <fullName evidence="11">Germin-like protein</fullName>
    </recommendedName>
</protein>
<dbReference type="EMBL" id="BSYO01000024">
    <property type="protein sequence ID" value="GMH22346.1"/>
    <property type="molecule type" value="Genomic_DNA"/>
</dbReference>
<feature type="binding site" evidence="8">
    <location>
        <position position="118"/>
    </location>
    <ligand>
        <name>oxalate</name>
        <dbReference type="ChEBI" id="CHEBI:30623"/>
    </ligand>
</feature>
<dbReference type="PANTHER" id="PTHR31238">
    <property type="entry name" value="GERMIN-LIKE PROTEIN SUBFAMILY 3 MEMBER 3"/>
    <property type="match status" value="1"/>
</dbReference>
<evidence type="ECO:0000256" key="4">
    <source>
        <dbReference type="ARBA" id="ARBA00022525"/>
    </source>
</evidence>
<evidence type="ECO:0000256" key="9">
    <source>
        <dbReference type="PIRSR" id="PIRSR601929-2"/>
    </source>
</evidence>
<feature type="signal peptide" evidence="11">
    <location>
        <begin position="1"/>
        <end position="26"/>
    </location>
</feature>
<accession>A0AAD3T478</accession>
<feature type="chain" id="PRO_5041770506" description="Germin-like protein" evidence="11">
    <location>
        <begin position="27"/>
        <end position="226"/>
    </location>
</feature>
<evidence type="ECO:0000313" key="14">
    <source>
        <dbReference type="Proteomes" id="UP001279734"/>
    </source>
</evidence>
<evidence type="ECO:0000256" key="10">
    <source>
        <dbReference type="PIRSR" id="PIRSR601929-3"/>
    </source>
</evidence>
<keyword evidence="6 10" id="KW-1015">Disulfide bond</keyword>
<evidence type="ECO:0000256" key="5">
    <source>
        <dbReference type="ARBA" id="ARBA00022723"/>
    </source>
</evidence>
<dbReference type="FunFam" id="2.60.120.10:FF:000005">
    <property type="entry name" value="Germin-like protein subfamily 1 member 8"/>
    <property type="match status" value="1"/>
</dbReference>
<evidence type="ECO:0000256" key="1">
    <source>
        <dbReference type="ARBA" id="ARBA00004271"/>
    </source>
</evidence>
<dbReference type="PROSITE" id="PS00725">
    <property type="entry name" value="GERMIN"/>
    <property type="match status" value="1"/>
</dbReference>
<feature type="binding site" evidence="8">
    <location>
        <position position="113"/>
    </location>
    <ligand>
        <name>oxalate</name>
        <dbReference type="ChEBI" id="CHEBI:30623"/>
    </ligand>
</feature>
<feature type="disulfide bond" evidence="10">
    <location>
        <begin position="36"/>
        <end position="54"/>
    </location>
</feature>
<keyword evidence="14" id="KW-1185">Reference proteome</keyword>
<keyword evidence="4 11" id="KW-0964">Secreted</keyword>
<dbReference type="Proteomes" id="UP001279734">
    <property type="component" value="Unassembled WGS sequence"/>
</dbReference>
<gene>
    <name evidence="13" type="ORF">Nepgr_024189</name>
</gene>
<sequence>MKTTESVQKLAAWMAFFAMTCMVAYATDPTQLQDFCVAINHLDDAPVFVNGLFCKNPANTSANDFLFQGLNVPRNTKNKLGSNVTIVSAANLPGLNTLGISMARVDFAPYGLNPLHIHPRATEILTVIKGTLFAGFVSSNQDGNRLFSKVLYPGDVFVFPQGLIHFELNIGKTRAVARVTLSSQNPGVITVANATFGSKPPISVDVLTKAFQVNKKIIKIIQSHFS</sequence>
<comment type="caution">
    <text evidence="13">The sequence shown here is derived from an EMBL/GenBank/DDBJ whole genome shotgun (WGS) entry which is preliminary data.</text>
</comment>
<keyword evidence="7 8" id="KW-0464">Manganese</keyword>
<dbReference type="InterPro" id="IPR014710">
    <property type="entry name" value="RmlC-like_jellyroll"/>
</dbReference>
<evidence type="ECO:0000256" key="3">
    <source>
        <dbReference type="ARBA" id="ARBA00022523"/>
    </source>
</evidence>
<evidence type="ECO:0000256" key="11">
    <source>
        <dbReference type="RuleBase" id="RU366015"/>
    </source>
</evidence>
<dbReference type="GO" id="GO:0030145">
    <property type="term" value="F:manganese ion binding"/>
    <property type="evidence" value="ECO:0007669"/>
    <property type="project" value="UniProtKB-UniRule"/>
</dbReference>
<evidence type="ECO:0000256" key="6">
    <source>
        <dbReference type="ARBA" id="ARBA00023157"/>
    </source>
</evidence>
<evidence type="ECO:0000256" key="7">
    <source>
        <dbReference type="ARBA" id="ARBA00023211"/>
    </source>
</evidence>
<organism evidence="13 14">
    <name type="scientific">Nepenthes gracilis</name>
    <name type="common">Slender pitcher plant</name>
    <dbReference type="NCBI Taxonomy" id="150966"/>
    <lineage>
        <taxon>Eukaryota</taxon>
        <taxon>Viridiplantae</taxon>
        <taxon>Streptophyta</taxon>
        <taxon>Embryophyta</taxon>
        <taxon>Tracheophyta</taxon>
        <taxon>Spermatophyta</taxon>
        <taxon>Magnoliopsida</taxon>
        <taxon>eudicotyledons</taxon>
        <taxon>Gunneridae</taxon>
        <taxon>Pentapetalae</taxon>
        <taxon>Caryophyllales</taxon>
        <taxon>Nepenthaceae</taxon>
        <taxon>Nepenthes</taxon>
    </lineage>
</organism>
<comment type="similarity">
    <text evidence="2 11">Belongs to the germin family.</text>
</comment>
<feature type="binding site" evidence="9">
    <location>
        <position position="116"/>
    </location>
    <ligand>
        <name>Mn(2+)</name>
        <dbReference type="ChEBI" id="CHEBI:29035"/>
    </ligand>
</feature>
<evidence type="ECO:0000259" key="12">
    <source>
        <dbReference type="SMART" id="SM00835"/>
    </source>
</evidence>
<dbReference type="Gene3D" id="2.60.120.10">
    <property type="entry name" value="Jelly Rolls"/>
    <property type="match status" value="1"/>
</dbReference>
<dbReference type="InterPro" id="IPR006045">
    <property type="entry name" value="Cupin_1"/>
</dbReference>
<evidence type="ECO:0000256" key="8">
    <source>
        <dbReference type="PIRSR" id="PIRSR601929-1"/>
    </source>
</evidence>
<evidence type="ECO:0000313" key="13">
    <source>
        <dbReference type="EMBL" id="GMH22346.1"/>
    </source>
</evidence>
<comment type="subcellular location">
    <subcellularLocation>
        <location evidence="1 11">Secreted</location>
        <location evidence="1 11">Extracellular space</location>
        <location evidence="1 11">Apoplast</location>
    </subcellularLocation>
</comment>
<feature type="binding site" evidence="9">
    <location>
        <position position="123"/>
    </location>
    <ligand>
        <name>Mn(2+)</name>
        <dbReference type="ChEBI" id="CHEBI:29035"/>
    </ligand>
</feature>
<evidence type="ECO:0000256" key="2">
    <source>
        <dbReference type="ARBA" id="ARBA00007456"/>
    </source>
</evidence>